<feature type="compositionally biased region" description="Basic and acidic residues" evidence="1">
    <location>
        <begin position="1"/>
        <end position="12"/>
    </location>
</feature>
<sequence>MAAADKVADARPKTRLQRVYSPRPPSRRIDIIRNVLKRNWRKRSGKTLRVSNAGAFRMIMTIL</sequence>
<comment type="caution">
    <text evidence="2">The sequence shown here is derived from an EMBL/GenBank/DDBJ whole genome shotgun (WGS) entry which is preliminary data.</text>
</comment>
<proteinExistence type="predicted"/>
<organism evidence="2 3">
    <name type="scientific">Bradyrhizobium jicamae</name>
    <dbReference type="NCBI Taxonomy" id="280332"/>
    <lineage>
        <taxon>Bacteria</taxon>
        <taxon>Pseudomonadati</taxon>
        <taxon>Pseudomonadota</taxon>
        <taxon>Alphaproteobacteria</taxon>
        <taxon>Hyphomicrobiales</taxon>
        <taxon>Nitrobacteraceae</taxon>
        <taxon>Bradyrhizobium</taxon>
    </lineage>
</organism>
<evidence type="ECO:0000313" key="2">
    <source>
        <dbReference type="EMBL" id="MBR0794021.1"/>
    </source>
</evidence>
<evidence type="ECO:0000313" key="3">
    <source>
        <dbReference type="Proteomes" id="UP001315278"/>
    </source>
</evidence>
<keyword evidence="3" id="KW-1185">Reference proteome</keyword>
<evidence type="ECO:0008006" key="4">
    <source>
        <dbReference type="Google" id="ProtNLM"/>
    </source>
</evidence>
<dbReference type="EMBL" id="JAFCJH010000001">
    <property type="protein sequence ID" value="MBR0794021.1"/>
    <property type="molecule type" value="Genomic_DNA"/>
</dbReference>
<dbReference type="Proteomes" id="UP001315278">
    <property type="component" value="Unassembled WGS sequence"/>
</dbReference>
<reference evidence="3" key="1">
    <citation type="journal article" date="2021" name="ISME J.">
        <title>Evolutionary origin and ecological implication of a unique nif island in free-living Bradyrhizobium lineages.</title>
        <authorList>
            <person name="Tao J."/>
        </authorList>
    </citation>
    <scope>NUCLEOTIDE SEQUENCE [LARGE SCALE GENOMIC DNA]</scope>
    <source>
        <strain evidence="3">SZCCT0434</strain>
    </source>
</reference>
<accession>A0ABS5FB66</accession>
<feature type="region of interest" description="Disordered" evidence="1">
    <location>
        <begin position="1"/>
        <end position="22"/>
    </location>
</feature>
<evidence type="ECO:0000256" key="1">
    <source>
        <dbReference type="SAM" id="MobiDB-lite"/>
    </source>
</evidence>
<protein>
    <recommendedName>
        <fullName evidence="4">Transposase</fullName>
    </recommendedName>
</protein>
<name>A0ABS5FB66_9BRAD</name>
<gene>
    <name evidence="2" type="ORF">JQ615_01320</name>
</gene>